<accession>A0A3B0ZW19</accession>
<dbReference type="Gene3D" id="1.20.5.110">
    <property type="match status" value="1"/>
</dbReference>
<evidence type="ECO:0000256" key="2">
    <source>
        <dbReference type="SAM" id="Coils"/>
    </source>
</evidence>
<feature type="compositionally biased region" description="Basic and acidic residues" evidence="3">
    <location>
        <begin position="27"/>
        <end position="36"/>
    </location>
</feature>
<organism evidence="6">
    <name type="scientific">hydrothermal vent metagenome</name>
    <dbReference type="NCBI Taxonomy" id="652676"/>
    <lineage>
        <taxon>unclassified sequences</taxon>
        <taxon>metagenomes</taxon>
        <taxon>ecological metagenomes</taxon>
    </lineage>
</organism>
<feature type="compositionally biased region" description="Polar residues" evidence="3">
    <location>
        <begin position="39"/>
        <end position="51"/>
    </location>
</feature>
<dbReference type="Pfam" id="PF13525">
    <property type="entry name" value="YfiO"/>
    <property type="match status" value="1"/>
</dbReference>
<dbReference type="NCBIfam" id="TIGR02795">
    <property type="entry name" value="tol_pal_ybgF"/>
    <property type="match status" value="1"/>
</dbReference>
<dbReference type="InterPro" id="IPR034706">
    <property type="entry name" value="CpoB"/>
</dbReference>
<proteinExistence type="inferred from homology"/>
<dbReference type="Pfam" id="PF16331">
    <property type="entry name" value="TolA_bind_tri"/>
    <property type="match status" value="1"/>
</dbReference>
<name>A0A3B0ZW19_9ZZZZ</name>
<dbReference type="GO" id="GO:0070206">
    <property type="term" value="P:protein trimerization"/>
    <property type="evidence" value="ECO:0007669"/>
    <property type="project" value="InterPro"/>
</dbReference>
<evidence type="ECO:0000313" key="6">
    <source>
        <dbReference type="EMBL" id="VAW91612.1"/>
    </source>
</evidence>
<dbReference type="InterPro" id="IPR011990">
    <property type="entry name" value="TPR-like_helical_dom_sf"/>
</dbReference>
<dbReference type="InterPro" id="IPR014162">
    <property type="entry name" value="CpoB_C"/>
</dbReference>
<dbReference type="GO" id="GO:0051301">
    <property type="term" value="P:cell division"/>
    <property type="evidence" value="ECO:0007669"/>
    <property type="project" value="InterPro"/>
</dbReference>
<gene>
    <name evidence="6" type="ORF">MNBD_GAMMA23-1584</name>
</gene>
<dbReference type="InterPro" id="IPR019734">
    <property type="entry name" value="TPR_rpt"/>
</dbReference>
<dbReference type="Gene3D" id="1.25.40.10">
    <property type="entry name" value="Tetratricopeptide repeat domain"/>
    <property type="match status" value="1"/>
</dbReference>
<dbReference type="AlphaFoldDB" id="A0A3B0ZW19"/>
<dbReference type="InterPro" id="IPR039565">
    <property type="entry name" value="BamD-like"/>
</dbReference>
<keyword evidence="6" id="KW-0808">Transferase</keyword>
<protein>
    <submittedName>
        <fullName evidence="6">TPR repeat containing exported protein Putative periplasmic protein contains a protein prenylyltransferase domain</fullName>
    </submittedName>
</protein>
<feature type="region of interest" description="Disordered" evidence="3">
    <location>
        <begin position="27"/>
        <end position="51"/>
    </location>
</feature>
<dbReference type="SUPFAM" id="SSF48452">
    <property type="entry name" value="TPR-like"/>
    <property type="match status" value="1"/>
</dbReference>
<dbReference type="EMBL" id="UOFT01000012">
    <property type="protein sequence ID" value="VAW91612.1"/>
    <property type="molecule type" value="Genomic_DNA"/>
</dbReference>
<reference evidence="6" key="1">
    <citation type="submission" date="2018-06" db="EMBL/GenBank/DDBJ databases">
        <authorList>
            <person name="Zhirakovskaya E."/>
        </authorList>
    </citation>
    <scope>NUCLEOTIDE SEQUENCE</scope>
</reference>
<dbReference type="HAMAP" id="MF_02066">
    <property type="entry name" value="CpoB"/>
    <property type="match status" value="1"/>
</dbReference>
<feature type="coiled-coil region" evidence="2">
    <location>
        <begin position="71"/>
        <end position="98"/>
    </location>
</feature>
<dbReference type="PROSITE" id="PS50005">
    <property type="entry name" value="TPR"/>
    <property type="match status" value="1"/>
</dbReference>
<evidence type="ECO:0000259" key="4">
    <source>
        <dbReference type="Pfam" id="PF13525"/>
    </source>
</evidence>
<keyword evidence="2" id="KW-0175">Coiled coil</keyword>
<feature type="domain" description="Outer membrane lipoprotein BamD-like" evidence="4">
    <location>
        <begin position="178"/>
        <end position="299"/>
    </location>
</feature>
<evidence type="ECO:0000256" key="3">
    <source>
        <dbReference type="SAM" id="MobiDB-lite"/>
    </source>
</evidence>
<evidence type="ECO:0000259" key="5">
    <source>
        <dbReference type="Pfam" id="PF16331"/>
    </source>
</evidence>
<dbReference type="InterPro" id="IPR032519">
    <property type="entry name" value="YbgF_tri"/>
</dbReference>
<sequence length="303" mass="34324">MQKSIIVFLSCILILVSASSFARDKQPRRFTSHGDTEETAQISSSPITTKSKMGVDERLQRLERLMNSQGLVDLLLKLESLQKEVQQLRGDVELQTHTTNGLKKRQRDLYIDIDRRLLQIERNASGNKGNTYSGGSKPTNIVPAAPRANPVATQSPPVKQAVPVVSRPATKSVDPIKEQNAYQKAFDLLRELRYEQAIKAYRQFIRDYPNGRYAHIAQYWLSEASYAQRHFKQAIKDYQDLITNYPNSPKLAEAMLKISYSYNELGQNKAARETAEKLLRVYPNTTAAGQAQNLLKKIKSAKQ</sequence>
<keyword evidence="1" id="KW-0732">Signal</keyword>
<dbReference type="GO" id="GO:0016740">
    <property type="term" value="F:transferase activity"/>
    <property type="evidence" value="ECO:0007669"/>
    <property type="project" value="UniProtKB-KW"/>
</dbReference>
<evidence type="ECO:0000256" key="1">
    <source>
        <dbReference type="ARBA" id="ARBA00022729"/>
    </source>
</evidence>
<feature type="domain" description="YbgF trimerisation" evidence="5">
    <location>
        <begin position="55"/>
        <end position="124"/>
    </location>
</feature>